<evidence type="ECO:0000313" key="12">
    <source>
        <dbReference type="Ensembl" id="ENSACAP00000019521.2"/>
    </source>
</evidence>
<dbReference type="GO" id="GO:0000978">
    <property type="term" value="F:RNA polymerase II cis-regulatory region sequence-specific DNA binding"/>
    <property type="evidence" value="ECO:0000318"/>
    <property type="project" value="GO_Central"/>
</dbReference>
<dbReference type="PROSITE" id="PS00028">
    <property type="entry name" value="ZINC_FINGER_C2H2_1"/>
    <property type="match status" value="5"/>
</dbReference>
<dbReference type="InterPro" id="IPR003309">
    <property type="entry name" value="SCAN_dom"/>
</dbReference>
<keyword evidence="2" id="KW-0479">Metal-binding</keyword>
<dbReference type="SUPFAM" id="SSF57667">
    <property type="entry name" value="beta-beta-alpha zinc fingers"/>
    <property type="match status" value="3"/>
</dbReference>
<dbReference type="SMART" id="SM00431">
    <property type="entry name" value="SCAN"/>
    <property type="match status" value="1"/>
</dbReference>
<dbReference type="PANTHER" id="PTHR23226">
    <property type="entry name" value="ZINC FINGER AND SCAN DOMAIN-CONTAINING"/>
    <property type="match status" value="1"/>
</dbReference>
<dbReference type="Pfam" id="PF00096">
    <property type="entry name" value="zf-C2H2"/>
    <property type="match status" value="5"/>
</dbReference>
<dbReference type="AlphaFoldDB" id="H9GSL2"/>
<dbReference type="Pfam" id="PF02023">
    <property type="entry name" value="SCAN"/>
    <property type="match status" value="1"/>
</dbReference>
<feature type="domain" description="C2H2-type" evidence="10">
    <location>
        <begin position="460"/>
        <end position="487"/>
    </location>
</feature>
<dbReference type="PROSITE" id="PS50804">
    <property type="entry name" value="SCAN_BOX"/>
    <property type="match status" value="1"/>
</dbReference>
<feature type="domain" description="C2H2-type" evidence="10">
    <location>
        <begin position="376"/>
        <end position="403"/>
    </location>
</feature>
<dbReference type="FunFam" id="3.30.160.60:FF:002343">
    <property type="entry name" value="Zinc finger protein 33A"/>
    <property type="match status" value="2"/>
</dbReference>
<dbReference type="CDD" id="cd07936">
    <property type="entry name" value="SCAN"/>
    <property type="match status" value="1"/>
</dbReference>
<dbReference type="eggNOG" id="KOG1721">
    <property type="taxonomic scope" value="Eukaryota"/>
</dbReference>
<evidence type="ECO:0000256" key="7">
    <source>
        <dbReference type="ARBA" id="ARBA00023242"/>
    </source>
</evidence>
<evidence type="ECO:0000256" key="5">
    <source>
        <dbReference type="ARBA" id="ARBA00022833"/>
    </source>
</evidence>
<feature type="domain" description="C2H2-type" evidence="10">
    <location>
        <begin position="432"/>
        <end position="459"/>
    </location>
</feature>
<evidence type="ECO:0000256" key="2">
    <source>
        <dbReference type="ARBA" id="ARBA00022723"/>
    </source>
</evidence>
<sequence length="560" mass="64431">MATELAPHLLQEKHIREFLQRKPGEEIKQESSEHRRHQWELQWQEFLRTVESPMDVPSIPTEPSPWDDAKAFLAAFEQVAEACRWPREEWVTRLLPALSGEAEQAFSCLEGQERKDYEKVKASILRGDATRREKQRQHFRHFRYQEAEGPRGVYGRLQELCRRWLKVERHSKEQILELLVLEQFLMVLPPEIQNWVRERGPETCAQAVALAEDFLWMQRESLRWEQQVVTAVPPLAPTSISLVEAEPATSEGEKRPLSVVVKQEADSGNFILCGDVQQNENNRELSSEVPLERIEKKQDENLGSQATSQKRVKPHQTDKRRENPSICPGVSFHNTAVPEGKPNETRRYKCSVCGKGFNYKSSLKIHFRVHTGEKPYKCPECGKGFSRSDLLAAHQRIHTGEKPYSCSYCGKSFCDLSTLVKHRRIHTGEKPYVCKECGKGFSQKAVLNTHQRIHTGEKPHKCLQCGNSFSRSTYLASHQRVHVGERGHKISEFGRSFAEPPGLFRQRIRLEGKQHQCPELDPNQRVSYLGHQKMYAVNDAMHIIEHGVGVPNETLEHASH</sequence>
<reference evidence="12" key="1">
    <citation type="submission" date="2009-12" db="EMBL/GenBank/DDBJ databases">
        <title>The Genome Sequence of Anolis carolinensis (Green Anole Lizard).</title>
        <authorList>
            <consortium name="The Genome Sequencing Platform"/>
            <person name="Di Palma F."/>
            <person name="Alfoldi J."/>
            <person name="Heiman D."/>
            <person name="Young S."/>
            <person name="Grabherr M."/>
            <person name="Johnson J."/>
            <person name="Lander E.S."/>
            <person name="Lindblad-Toh K."/>
        </authorList>
    </citation>
    <scope>NUCLEOTIDE SEQUENCE [LARGE SCALE GENOMIC DNA]</scope>
    <source>
        <strain evidence="12">JBL SC #1</strain>
    </source>
</reference>
<dbReference type="GO" id="GO:0005634">
    <property type="term" value="C:nucleus"/>
    <property type="evidence" value="ECO:0007669"/>
    <property type="project" value="UniProtKB-SubCell"/>
</dbReference>
<dbReference type="OrthoDB" id="9005246at2759"/>
<feature type="domain" description="C2H2-type" evidence="10">
    <location>
        <begin position="348"/>
        <end position="375"/>
    </location>
</feature>
<evidence type="ECO:0000256" key="4">
    <source>
        <dbReference type="ARBA" id="ARBA00022771"/>
    </source>
</evidence>
<dbReference type="FunFam" id="3.30.160.60:FF:000478">
    <property type="entry name" value="Zinc finger protein 133"/>
    <property type="match status" value="1"/>
</dbReference>
<feature type="compositionally biased region" description="Basic and acidic residues" evidence="9">
    <location>
        <begin position="282"/>
        <end position="300"/>
    </location>
</feature>
<evidence type="ECO:0000256" key="3">
    <source>
        <dbReference type="ARBA" id="ARBA00022737"/>
    </source>
</evidence>
<dbReference type="PANTHER" id="PTHR23226:SF362">
    <property type="entry name" value="PROTEIN CBG19812"/>
    <property type="match status" value="1"/>
</dbReference>
<name>H9GSL2_ANOCA</name>
<dbReference type="Ensembl" id="ENSACAT00000024550.2">
    <property type="protein sequence ID" value="ENSACAP00000019521.2"/>
    <property type="gene ID" value="ENSACAG00000028206.2"/>
</dbReference>
<dbReference type="InterPro" id="IPR013087">
    <property type="entry name" value="Znf_C2H2_type"/>
</dbReference>
<evidence type="ECO:0000256" key="1">
    <source>
        <dbReference type="ARBA" id="ARBA00004123"/>
    </source>
</evidence>
<evidence type="ECO:0000259" key="11">
    <source>
        <dbReference type="PROSITE" id="PS50804"/>
    </source>
</evidence>
<evidence type="ECO:0000256" key="6">
    <source>
        <dbReference type="ARBA" id="ARBA00023163"/>
    </source>
</evidence>
<keyword evidence="6" id="KW-0804">Transcription</keyword>
<dbReference type="PROSITE" id="PS50157">
    <property type="entry name" value="ZINC_FINGER_C2H2_2"/>
    <property type="match status" value="5"/>
</dbReference>
<dbReference type="Proteomes" id="UP000001646">
    <property type="component" value="Unplaced"/>
</dbReference>
<dbReference type="SMART" id="SM00355">
    <property type="entry name" value="ZnF_C2H2"/>
    <property type="match status" value="5"/>
</dbReference>
<evidence type="ECO:0000256" key="8">
    <source>
        <dbReference type="PROSITE-ProRule" id="PRU00042"/>
    </source>
</evidence>
<dbReference type="Gene3D" id="1.10.4020.10">
    <property type="entry name" value="DNA breaking-rejoining enzymes"/>
    <property type="match status" value="1"/>
</dbReference>
<keyword evidence="4 8" id="KW-0863">Zinc-finger</keyword>
<feature type="region of interest" description="Disordered" evidence="9">
    <location>
        <begin position="282"/>
        <end position="342"/>
    </location>
</feature>
<dbReference type="InterPro" id="IPR038269">
    <property type="entry name" value="SCAN_sf"/>
</dbReference>
<keyword evidence="13" id="KW-1185">Reference proteome</keyword>
<evidence type="ECO:0000313" key="13">
    <source>
        <dbReference type="Proteomes" id="UP000001646"/>
    </source>
</evidence>
<dbReference type="Bgee" id="ENSACAG00000028206">
    <property type="expression patterns" value="Expressed in forelimb bud and 9 other cell types or tissues"/>
</dbReference>
<evidence type="ECO:0000256" key="9">
    <source>
        <dbReference type="SAM" id="MobiDB-lite"/>
    </source>
</evidence>
<dbReference type="FunFam" id="3.30.160.60:FF:000295">
    <property type="entry name" value="zinc finger protein 19"/>
    <property type="match status" value="1"/>
</dbReference>
<dbReference type="GO" id="GO:0008270">
    <property type="term" value="F:zinc ion binding"/>
    <property type="evidence" value="ECO:0007669"/>
    <property type="project" value="UniProtKB-KW"/>
</dbReference>
<dbReference type="Gene3D" id="3.30.160.60">
    <property type="entry name" value="Classic Zinc Finger"/>
    <property type="match status" value="5"/>
</dbReference>
<organism evidence="12 13">
    <name type="scientific">Anolis carolinensis</name>
    <name type="common">Green anole</name>
    <name type="synonym">American chameleon</name>
    <dbReference type="NCBI Taxonomy" id="28377"/>
    <lineage>
        <taxon>Eukaryota</taxon>
        <taxon>Metazoa</taxon>
        <taxon>Chordata</taxon>
        <taxon>Craniata</taxon>
        <taxon>Vertebrata</taxon>
        <taxon>Euteleostomi</taxon>
        <taxon>Lepidosauria</taxon>
        <taxon>Squamata</taxon>
        <taxon>Bifurcata</taxon>
        <taxon>Unidentata</taxon>
        <taxon>Episquamata</taxon>
        <taxon>Toxicofera</taxon>
        <taxon>Iguania</taxon>
        <taxon>Dactyloidae</taxon>
        <taxon>Anolis</taxon>
    </lineage>
</organism>
<reference evidence="12" key="2">
    <citation type="submission" date="2025-08" db="UniProtKB">
        <authorList>
            <consortium name="Ensembl"/>
        </authorList>
    </citation>
    <scope>IDENTIFICATION</scope>
</reference>
<proteinExistence type="predicted"/>
<dbReference type="KEGG" id="acs:107983596"/>
<comment type="subcellular location">
    <subcellularLocation>
        <location evidence="1">Nucleus</location>
    </subcellularLocation>
</comment>
<dbReference type="InterPro" id="IPR036236">
    <property type="entry name" value="Znf_C2H2_sf"/>
</dbReference>
<dbReference type="HOGENOM" id="CLU_002678_57_1_1"/>
<dbReference type="SUPFAM" id="SSF47353">
    <property type="entry name" value="Retrovirus capsid dimerization domain-like"/>
    <property type="match status" value="1"/>
</dbReference>
<evidence type="ECO:0000259" key="10">
    <source>
        <dbReference type="PROSITE" id="PS50157"/>
    </source>
</evidence>
<dbReference type="FunFam" id="3.30.160.60:FF:000016">
    <property type="entry name" value="zinc finger protein 37 homolog"/>
    <property type="match status" value="1"/>
</dbReference>
<reference evidence="12" key="3">
    <citation type="submission" date="2025-09" db="UniProtKB">
        <authorList>
            <consortium name="Ensembl"/>
        </authorList>
    </citation>
    <scope>IDENTIFICATION</scope>
</reference>
<keyword evidence="3" id="KW-0677">Repeat</keyword>
<dbReference type="InParanoid" id="H9GSL2"/>
<keyword evidence="7" id="KW-0539">Nucleus</keyword>
<dbReference type="FunFam" id="1.10.4020.10:FF:000001">
    <property type="entry name" value="zinc finger protein 263 isoform X1"/>
    <property type="match status" value="1"/>
</dbReference>
<dbReference type="GeneTree" id="ENSGT00940000154715"/>
<dbReference type="GO" id="GO:0006357">
    <property type="term" value="P:regulation of transcription by RNA polymerase II"/>
    <property type="evidence" value="ECO:0000318"/>
    <property type="project" value="GO_Central"/>
</dbReference>
<feature type="domain" description="C2H2-type" evidence="10">
    <location>
        <begin position="404"/>
        <end position="431"/>
    </location>
</feature>
<feature type="domain" description="SCAN box" evidence="11">
    <location>
        <begin position="136"/>
        <end position="220"/>
    </location>
</feature>
<dbReference type="GO" id="GO:0000981">
    <property type="term" value="F:DNA-binding transcription factor activity, RNA polymerase II-specific"/>
    <property type="evidence" value="ECO:0000318"/>
    <property type="project" value="GO_Central"/>
</dbReference>
<protein>
    <submittedName>
        <fullName evidence="12">Uncharacterized protein</fullName>
    </submittedName>
</protein>
<keyword evidence="5" id="KW-0862">Zinc</keyword>
<accession>H9GSL2</accession>